<gene>
    <name evidence="2" type="ORF">SSFG_02887</name>
</gene>
<evidence type="ECO:0000256" key="1">
    <source>
        <dbReference type="SAM" id="Phobius"/>
    </source>
</evidence>
<dbReference type="EMBL" id="DS999641">
    <property type="protein sequence ID" value="EFE67641.2"/>
    <property type="molecule type" value="Genomic_DNA"/>
</dbReference>
<keyword evidence="1" id="KW-0472">Membrane</keyword>
<organism evidence="2 3">
    <name type="scientific">Streptomyces viridosporus (strain ATCC 14672 / DSM 40746 / JCM 4963 / KCTC 9882 / NRRL B-12104 / FH 1290)</name>
    <name type="common">Streptomyces ghanaensis</name>
    <dbReference type="NCBI Taxonomy" id="566461"/>
    <lineage>
        <taxon>Bacteria</taxon>
        <taxon>Bacillati</taxon>
        <taxon>Actinomycetota</taxon>
        <taxon>Actinomycetes</taxon>
        <taxon>Kitasatosporales</taxon>
        <taxon>Streptomycetaceae</taxon>
        <taxon>Streptomyces</taxon>
    </lineage>
</organism>
<dbReference type="Proteomes" id="UP000003824">
    <property type="component" value="Unassembled WGS sequence"/>
</dbReference>
<sequence>MGEVMVSFPGVGIDLPVWGEAFLVVAAVLTVVFAFVRLLRNRRR</sequence>
<evidence type="ECO:0000313" key="3">
    <source>
        <dbReference type="Proteomes" id="UP000003824"/>
    </source>
</evidence>
<dbReference type="RefSeq" id="WP_004984456.1">
    <property type="nucleotide sequence ID" value="NZ_DS999641.1"/>
</dbReference>
<keyword evidence="1" id="KW-1133">Transmembrane helix</keyword>
<name>D6A3D9_STRV1</name>
<reference evidence="3" key="1">
    <citation type="submission" date="2008-12" db="EMBL/GenBank/DDBJ databases">
        <title>Annotation of Streptomyces ghanaensis ATCC 14672.</title>
        <authorList>
            <consortium name="The Broad Institute Genome Sequencing Platform"/>
            <consortium name="Broad Institute Microbial Sequencing Center"/>
            <person name="Fischbach M."/>
            <person name="Ward D."/>
            <person name="Young S."/>
            <person name="Kodira C.D."/>
            <person name="Zeng Q."/>
            <person name="Koehrsen M."/>
            <person name="Godfrey P."/>
            <person name="Alvarado L."/>
            <person name="Berlin A.M."/>
            <person name="Borenstein D."/>
            <person name="Chen Z."/>
            <person name="Engels R."/>
            <person name="Freedman E."/>
            <person name="Gellesch M."/>
            <person name="Goldberg J."/>
            <person name="Griggs A."/>
            <person name="Gujja S."/>
            <person name="Heiman D.I."/>
            <person name="Hepburn T.A."/>
            <person name="Howarth C."/>
            <person name="Jen D."/>
            <person name="Larson L."/>
            <person name="Lewis B."/>
            <person name="Mehta T."/>
            <person name="Park D."/>
            <person name="Pearson M."/>
            <person name="Roberts A."/>
            <person name="Saif S."/>
            <person name="Shea T.D."/>
            <person name="Shenoy N."/>
            <person name="Sisk P."/>
            <person name="Stolte C."/>
            <person name="Sykes S.N."/>
            <person name="Walk T."/>
            <person name="White J."/>
            <person name="Yandava C."/>
            <person name="Straight P."/>
            <person name="Clardy J."/>
            <person name="Hung D."/>
            <person name="Kolter R."/>
            <person name="Mekalanos J."/>
            <person name="Walker S."/>
            <person name="Walsh C.T."/>
            <person name="Wieland B.L.C."/>
            <person name="Ilzarbe M."/>
            <person name="Galagan J."/>
            <person name="Nusbaum C."/>
            <person name="Birren B."/>
        </authorList>
    </citation>
    <scope>NUCLEOTIDE SEQUENCE [LARGE SCALE GENOMIC DNA]</scope>
    <source>
        <strain evidence="3">ATCC 14672 / DSM 40746 / JCM 4963 / KCTC 9882 / NRRL B-12104 / FH 1290</strain>
    </source>
</reference>
<protein>
    <submittedName>
        <fullName evidence="2">Predicted protein</fullName>
    </submittedName>
</protein>
<proteinExistence type="predicted"/>
<accession>D6A3D9</accession>
<keyword evidence="1" id="KW-0812">Transmembrane</keyword>
<dbReference type="AlphaFoldDB" id="D6A3D9"/>
<dbReference type="eggNOG" id="ENOG5031XFZ">
    <property type="taxonomic scope" value="Bacteria"/>
</dbReference>
<evidence type="ECO:0000313" key="2">
    <source>
        <dbReference type="EMBL" id="EFE67641.2"/>
    </source>
</evidence>
<feature type="transmembrane region" description="Helical" evidence="1">
    <location>
        <begin position="20"/>
        <end position="39"/>
    </location>
</feature>